<evidence type="ECO:0000256" key="1">
    <source>
        <dbReference type="ARBA" id="ARBA00003475"/>
    </source>
</evidence>
<evidence type="ECO:0000256" key="5">
    <source>
        <dbReference type="ARBA" id="ARBA00022692"/>
    </source>
</evidence>
<evidence type="ECO:0000256" key="3">
    <source>
        <dbReference type="ARBA" id="ARBA00004856"/>
    </source>
</evidence>
<feature type="domain" description="Methylamine utilisation protein MauE" evidence="10">
    <location>
        <begin position="121"/>
        <end position="241"/>
    </location>
</feature>
<dbReference type="KEGG" id="mpau:ZMTM_09940"/>
<feature type="transmembrane region" description="Helical" evidence="8">
    <location>
        <begin position="93"/>
        <end position="111"/>
    </location>
</feature>
<comment type="subcellular location">
    <subcellularLocation>
        <location evidence="2">Membrane</location>
        <topology evidence="2">Multi-pass membrane protein</topology>
    </subcellularLocation>
</comment>
<proteinExistence type="predicted"/>
<comment type="pathway">
    <text evidence="3">One-carbon metabolism; methylamine degradation.</text>
</comment>
<keyword evidence="5 8" id="KW-0812">Transmembrane</keyword>
<dbReference type="Pfam" id="PF07291">
    <property type="entry name" value="MauE"/>
    <property type="match status" value="1"/>
</dbReference>
<keyword evidence="7 8" id="KW-0472">Membrane</keyword>
<accession>A0A8D5G2Y9</accession>
<dbReference type="GO" id="GO:0030416">
    <property type="term" value="P:methylamine metabolic process"/>
    <property type="evidence" value="ECO:0007669"/>
    <property type="project" value="InterPro"/>
</dbReference>
<evidence type="ECO:0000313" key="11">
    <source>
        <dbReference type="EMBL" id="BCM24735.1"/>
    </source>
</evidence>
<dbReference type="InterPro" id="IPR036163">
    <property type="entry name" value="HMA_dom_sf"/>
</dbReference>
<protein>
    <recommendedName>
        <fullName evidence="4">Methylamine utilization protein MauE</fullName>
    </recommendedName>
</protein>
<evidence type="ECO:0000313" key="12">
    <source>
        <dbReference type="Proteomes" id="UP000826722"/>
    </source>
</evidence>
<evidence type="ECO:0000256" key="4">
    <source>
        <dbReference type="ARBA" id="ARBA00019078"/>
    </source>
</evidence>
<dbReference type="GO" id="GO:0016020">
    <property type="term" value="C:membrane"/>
    <property type="evidence" value="ECO:0007669"/>
    <property type="project" value="UniProtKB-SubCell"/>
</dbReference>
<keyword evidence="6 8" id="KW-1133">Transmembrane helix</keyword>
<feature type="transmembrane region" description="Helical" evidence="8">
    <location>
        <begin position="185"/>
        <end position="203"/>
    </location>
</feature>
<dbReference type="CDD" id="cd00371">
    <property type="entry name" value="HMA"/>
    <property type="match status" value="1"/>
</dbReference>
<dbReference type="GO" id="GO:0046872">
    <property type="term" value="F:metal ion binding"/>
    <property type="evidence" value="ECO:0007669"/>
    <property type="project" value="InterPro"/>
</dbReference>
<name>A0A8D5G2Y9_9PROT</name>
<evidence type="ECO:0000259" key="9">
    <source>
        <dbReference type="Pfam" id="PF00403"/>
    </source>
</evidence>
<evidence type="ECO:0000256" key="7">
    <source>
        <dbReference type="ARBA" id="ARBA00023136"/>
    </source>
</evidence>
<dbReference type="Proteomes" id="UP000826722">
    <property type="component" value="Chromosome"/>
</dbReference>
<dbReference type="EMBL" id="AP024110">
    <property type="protein sequence ID" value="BCM24735.1"/>
    <property type="molecule type" value="Genomic_DNA"/>
</dbReference>
<dbReference type="InterPro" id="IPR009908">
    <property type="entry name" value="Methylamine_util_MauE"/>
</dbReference>
<organism evidence="11 12">
    <name type="scientific">Methyloradius palustris</name>
    <dbReference type="NCBI Taxonomy" id="2778876"/>
    <lineage>
        <taxon>Bacteria</taxon>
        <taxon>Pseudomonadati</taxon>
        <taxon>Pseudomonadota</taxon>
        <taxon>Betaproteobacteria</taxon>
        <taxon>Nitrosomonadales</taxon>
        <taxon>Methylophilaceae</taxon>
        <taxon>Methyloradius</taxon>
    </lineage>
</organism>
<feature type="transmembrane region" description="Helical" evidence="8">
    <location>
        <begin position="160"/>
        <end position="179"/>
    </location>
</feature>
<dbReference type="SUPFAM" id="SSF55008">
    <property type="entry name" value="HMA, heavy metal-associated domain"/>
    <property type="match status" value="1"/>
</dbReference>
<feature type="transmembrane region" description="Helical" evidence="8">
    <location>
        <begin position="215"/>
        <end position="241"/>
    </location>
</feature>
<dbReference type="RefSeq" id="WP_221765233.1">
    <property type="nucleotide sequence ID" value="NZ_AP024110.1"/>
</dbReference>
<evidence type="ECO:0000256" key="2">
    <source>
        <dbReference type="ARBA" id="ARBA00004141"/>
    </source>
</evidence>
<sequence length="242" mass="26875">MKKPNELTFQVTGMHCGSCVAKVEAALRPYGENVKVSLDPPRAVISNSASSINELNQQLSLVGSYQLSNLSTNTPNTEEAVTAAGWISTYKPLLMIVGYILLTCILIQIAQGEFSSHDFMTNFMAGFFLVFSFFKLLNLREFANSYAMYDLLAMRWNTYGLIYPFIELGLGIAYVIGWQENLTNLATLVVMGFSSIGVIRAVLNRQKIRCACLGSVFNLPMSTITIIEDLLMAAMALWMLFK</sequence>
<reference evidence="11" key="1">
    <citation type="journal article" date="2021" name="Arch. Microbiol.">
        <title>Methyloradius palustris gen. nov., sp. nov., a methanol-oxidizing bacterium isolated from snow.</title>
        <authorList>
            <person name="Miyadera T."/>
            <person name="Kojima H."/>
            <person name="Fukui M."/>
        </authorList>
    </citation>
    <scope>NUCLEOTIDE SEQUENCE</scope>
    <source>
        <strain evidence="11">Zm11</strain>
    </source>
</reference>
<keyword evidence="12" id="KW-1185">Reference proteome</keyword>
<dbReference type="Pfam" id="PF00403">
    <property type="entry name" value="HMA"/>
    <property type="match status" value="1"/>
</dbReference>
<feature type="transmembrane region" description="Helical" evidence="8">
    <location>
        <begin position="123"/>
        <end position="139"/>
    </location>
</feature>
<comment type="function">
    <text evidence="1">May be specifically involved in the processing, transport, and/or maturation of the MADH beta-subunit.</text>
</comment>
<feature type="domain" description="HMA" evidence="9">
    <location>
        <begin position="8"/>
        <end position="60"/>
    </location>
</feature>
<dbReference type="AlphaFoldDB" id="A0A8D5G2Y9"/>
<evidence type="ECO:0000256" key="8">
    <source>
        <dbReference type="SAM" id="Phobius"/>
    </source>
</evidence>
<dbReference type="InterPro" id="IPR006121">
    <property type="entry name" value="HMA_dom"/>
</dbReference>
<gene>
    <name evidence="11" type="ORF">ZMTM_09940</name>
</gene>
<evidence type="ECO:0000256" key="6">
    <source>
        <dbReference type="ARBA" id="ARBA00022989"/>
    </source>
</evidence>
<dbReference type="Gene3D" id="3.30.70.100">
    <property type="match status" value="1"/>
</dbReference>
<evidence type="ECO:0000259" key="10">
    <source>
        <dbReference type="Pfam" id="PF07291"/>
    </source>
</evidence>